<feature type="region of interest" description="Disordered" evidence="1">
    <location>
        <begin position="1"/>
        <end position="27"/>
    </location>
</feature>
<proteinExistence type="predicted"/>
<dbReference type="Proteomes" id="UP000030647">
    <property type="component" value="Unassembled WGS sequence"/>
</dbReference>
<evidence type="ECO:0000313" key="2">
    <source>
        <dbReference type="EMBL" id="ERL63834.1"/>
    </source>
</evidence>
<dbReference type="AlphaFoldDB" id="U4TI57"/>
<reference evidence="3" key="1">
    <citation type="journal article" date="2013" name="Genome Announc.">
        <title>Whole-Genome Sequencing of Lactobacillus shenzhenensis Strain LY-73T.</title>
        <authorList>
            <person name="Lin Z."/>
            <person name="Liu Z."/>
            <person name="Yang R."/>
            <person name="Zou Y."/>
            <person name="Wan D."/>
            <person name="Chen J."/>
            <person name="Guo M."/>
            <person name="Zhao J."/>
            <person name="Fang C."/>
            <person name="Yang R."/>
            <person name="Liu F."/>
        </authorList>
    </citation>
    <scope>NUCLEOTIDE SEQUENCE [LARGE SCALE GENOMIC DNA]</scope>
    <source>
        <strain evidence="3">LY-73</strain>
    </source>
</reference>
<organism evidence="2 3">
    <name type="scientific">Schleiferilactobacillus shenzhenensis LY-73</name>
    <dbReference type="NCBI Taxonomy" id="1231336"/>
    <lineage>
        <taxon>Bacteria</taxon>
        <taxon>Bacillati</taxon>
        <taxon>Bacillota</taxon>
        <taxon>Bacilli</taxon>
        <taxon>Lactobacillales</taxon>
        <taxon>Lactobacillaceae</taxon>
        <taxon>Schleiferilactobacillus</taxon>
    </lineage>
</organism>
<dbReference type="STRING" id="1231336.L248_2127"/>
<keyword evidence="3" id="KW-1185">Reference proteome</keyword>
<dbReference type="EMBL" id="KI271612">
    <property type="protein sequence ID" value="ERL63834.1"/>
    <property type="molecule type" value="Genomic_DNA"/>
</dbReference>
<gene>
    <name evidence="2" type="ORF">L248_2127</name>
</gene>
<accession>U4TI57</accession>
<name>U4TI57_9LACO</name>
<dbReference type="HOGENOM" id="CLU_2093765_0_0_9"/>
<sequence length="116" mass="13225">MELTSTDRAFNGGIKSGKKPKKTKHFDPTKSVEVTHYVYGSLDLHLHGMAVIEEINSMVVEVDDLRLPIELNHKVLVSKRNIKQHGRYCFQEKRKHRMHPHTVQGKGPNPDGTENS</sequence>
<feature type="region of interest" description="Disordered" evidence="1">
    <location>
        <begin position="92"/>
        <end position="116"/>
    </location>
</feature>
<dbReference type="RefSeq" id="WP_022530881.1">
    <property type="nucleotide sequence ID" value="NZ_KI271612.1"/>
</dbReference>
<protein>
    <submittedName>
        <fullName evidence="2">Uncharacterized protein</fullName>
    </submittedName>
</protein>
<evidence type="ECO:0000313" key="3">
    <source>
        <dbReference type="Proteomes" id="UP000030647"/>
    </source>
</evidence>
<evidence type="ECO:0000256" key="1">
    <source>
        <dbReference type="SAM" id="MobiDB-lite"/>
    </source>
</evidence>